<sequence length="56" mass="6535">MTIARRKPEEEAPAQKLSHKVILRLRPDGMLAVRRRPRRLSLRPLSFVDAAEKRCN</sequence>
<reference evidence="1" key="1">
    <citation type="submission" date="2021-03" db="EMBL/GenBank/DDBJ databases">
        <title>Molecular epidemiology and mechanisms of colistin and carbapenem resistance in Enterobacteriaceae from clinical isolates, the environment and porcine samples in Pretoria, South Africa.</title>
        <authorList>
            <person name="Bogoshi D."/>
            <person name="Mbelle N.M."/>
            <person name="Naidoo V."/>
            <person name="Osei Sekyere J."/>
        </authorList>
    </citation>
    <scope>NUCLEOTIDE SEQUENCE</scope>
    <source>
        <strain evidence="1">C027</strain>
    </source>
</reference>
<organism evidence="1 2">
    <name type="scientific">Klebsiella pneumoniae</name>
    <dbReference type="NCBI Taxonomy" id="573"/>
    <lineage>
        <taxon>Bacteria</taxon>
        <taxon>Pseudomonadati</taxon>
        <taxon>Pseudomonadota</taxon>
        <taxon>Gammaproteobacteria</taxon>
        <taxon>Enterobacterales</taxon>
        <taxon>Enterobacteriaceae</taxon>
        <taxon>Klebsiella/Raoultella group</taxon>
        <taxon>Klebsiella</taxon>
        <taxon>Klebsiella pneumoniae complex</taxon>
    </lineage>
</organism>
<dbReference type="EMBL" id="JAGETM010000001">
    <property type="protein sequence ID" value="MBO1997154.1"/>
    <property type="molecule type" value="Genomic_DNA"/>
</dbReference>
<protein>
    <submittedName>
        <fullName evidence="1">Uncharacterized protein</fullName>
    </submittedName>
</protein>
<gene>
    <name evidence="1" type="ORF">J4730_02835</name>
</gene>
<evidence type="ECO:0000313" key="2">
    <source>
        <dbReference type="Proteomes" id="UP000664002"/>
    </source>
</evidence>
<comment type="caution">
    <text evidence="1">The sequence shown here is derived from an EMBL/GenBank/DDBJ whole genome shotgun (WGS) entry which is preliminary data.</text>
</comment>
<name>A0A939NRT3_KLEPN</name>
<proteinExistence type="predicted"/>
<dbReference type="Proteomes" id="UP000664002">
    <property type="component" value="Unassembled WGS sequence"/>
</dbReference>
<evidence type="ECO:0000313" key="1">
    <source>
        <dbReference type="EMBL" id="MBO1997154.1"/>
    </source>
</evidence>
<dbReference type="AlphaFoldDB" id="A0A939NRT3"/>
<accession>A0A939NRT3</accession>